<name>A0A426X511_ENSVE</name>
<comment type="caution">
    <text evidence="1">The sequence shown here is derived from an EMBL/GenBank/DDBJ whole genome shotgun (WGS) entry which is preliminary data.</text>
</comment>
<gene>
    <name evidence="1" type="ORF">B296_00058942</name>
</gene>
<dbReference type="Proteomes" id="UP000287651">
    <property type="component" value="Unassembled WGS sequence"/>
</dbReference>
<evidence type="ECO:0000313" key="2">
    <source>
        <dbReference type="Proteomes" id="UP000287651"/>
    </source>
</evidence>
<sequence>MGRPTIIRMTGGWIECIADSSGLDISMPTWKTVPTVLTHSTVAFADQTCVPFARPNLNWTKPSRHPSDRTTDLTRVRLTPLPVDACLTARTTDMVEWYDDMPTPVTGYEGSIYLTEHRLRPKTITSELAVLTQRIRR</sequence>
<accession>A0A426X511</accession>
<evidence type="ECO:0000313" key="1">
    <source>
        <dbReference type="EMBL" id="RRT34573.1"/>
    </source>
</evidence>
<dbReference type="AlphaFoldDB" id="A0A426X511"/>
<proteinExistence type="predicted"/>
<dbReference type="EMBL" id="AMZH03026529">
    <property type="protein sequence ID" value="RRT34573.1"/>
    <property type="molecule type" value="Genomic_DNA"/>
</dbReference>
<reference evidence="1 2" key="1">
    <citation type="journal article" date="2014" name="Agronomy (Basel)">
        <title>A Draft Genome Sequence for Ensete ventricosum, the Drought-Tolerant Tree Against Hunger.</title>
        <authorList>
            <person name="Harrison J."/>
            <person name="Moore K.A."/>
            <person name="Paszkiewicz K."/>
            <person name="Jones T."/>
            <person name="Grant M."/>
            <person name="Ambacheew D."/>
            <person name="Muzemil S."/>
            <person name="Studholme D.J."/>
        </authorList>
    </citation>
    <scope>NUCLEOTIDE SEQUENCE [LARGE SCALE GENOMIC DNA]</scope>
</reference>
<protein>
    <submittedName>
        <fullName evidence="1">Uncharacterized protein</fullName>
    </submittedName>
</protein>
<organism evidence="1 2">
    <name type="scientific">Ensete ventricosum</name>
    <name type="common">Abyssinian banana</name>
    <name type="synonym">Musa ensete</name>
    <dbReference type="NCBI Taxonomy" id="4639"/>
    <lineage>
        <taxon>Eukaryota</taxon>
        <taxon>Viridiplantae</taxon>
        <taxon>Streptophyta</taxon>
        <taxon>Embryophyta</taxon>
        <taxon>Tracheophyta</taxon>
        <taxon>Spermatophyta</taxon>
        <taxon>Magnoliopsida</taxon>
        <taxon>Liliopsida</taxon>
        <taxon>Zingiberales</taxon>
        <taxon>Musaceae</taxon>
        <taxon>Ensete</taxon>
    </lineage>
</organism>